<organism evidence="2 3">
    <name type="scientific">Roseateles agri</name>
    <dbReference type="NCBI Taxonomy" id="3098619"/>
    <lineage>
        <taxon>Bacteria</taxon>
        <taxon>Pseudomonadati</taxon>
        <taxon>Pseudomonadota</taxon>
        <taxon>Betaproteobacteria</taxon>
        <taxon>Burkholderiales</taxon>
        <taxon>Sphaerotilaceae</taxon>
        <taxon>Roseateles</taxon>
    </lineage>
</organism>
<dbReference type="RefSeq" id="WP_320425158.1">
    <property type="nucleotide sequence ID" value="NZ_JAXCLA010000007.1"/>
</dbReference>
<sequence>MMYDVPASPSMPSTPLAADQAHEQSGNESANDRLRDLVAASGLPTAVAMTVFNRGLGATGCTETQWKGFLADAGSARFVPLSDDWLSHAIEQFARIGVPGELA</sequence>
<dbReference type="Proteomes" id="UP001285263">
    <property type="component" value="Unassembled WGS sequence"/>
</dbReference>
<comment type="caution">
    <text evidence="2">The sequence shown here is derived from an EMBL/GenBank/DDBJ whole genome shotgun (WGS) entry which is preliminary data.</text>
</comment>
<proteinExistence type="predicted"/>
<keyword evidence="3" id="KW-1185">Reference proteome</keyword>
<protein>
    <submittedName>
        <fullName evidence="2">Uncharacterized protein</fullName>
    </submittedName>
</protein>
<name>A0ABU5DLL2_9BURK</name>
<evidence type="ECO:0000256" key="1">
    <source>
        <dbReference type="SAM" id="MobiDB-lite"/>
    </source>
</evidence>
<accession>A0ABU5DLL2</accession>
<dbReference type="EMBL" id="JAXCLA010000007">
    <property type="protein sequence ID" value="MDY0747199.1"/>
    <property type="molecule type" value="Genomic_DNA"/>
</dbReference>
<reference evidence="2 3" key="1">
    <citation type="submission" date="2023-11" db="EMBL/GenBank/DDBJ databases">
        <title>Paucibacter sp. nov., isolated from fresh soil in Korea.</title>
        <authorList>
            <person name="Le N.T.T."/>
        </authorList>
    </citation>
    <scope>NUCLEOTIDE SEQUENCE [LARGE SCALE GENOMIC DNA]</scope>
    <source>
        <strain evidence="2 3">R3-3</strain>
    </source>
</reference>
<evidence type="ECO:0000313" key="2">
    <source>
        <dbReference type="EMBL" id="MDY0747199.1"/>
    </source>
</evidence>
<gene>
    <name evidence="2" type="ORF">SNE35_22025</name>
</gene>
<evidence type="ECO:0000313" key="3">
    <source>
        <dbReference type="Proteomes" id="UP001285263"/>
    </source>
</evidence>
<feature type="region of interest" description="Disordered" evidence="1">
    <location>
        <begin position="1"/>
        <end position="33"/>
    </location>
</feature>